<reference evidence="3" key="1">
    <citation type="journal article" date="2019" name="Int. J. Syst. Evol. Microbiol.">
        <title>The Global Catalogue of Microorganisms (GCM) 10K type strain sequencing project: providing services to taxonomists for standard genome sequencing and annotation.</title>
        <authorList>
            <consortium name="The Broad Institute Genomics Platform"/>
            <consortium name="The Broad Institute Genome Sequencing Center for Infectious Disease"/>
            <person name="Wu L."/>
            <person name="Ma J."/>
        </authorList>
    </citation>
    <scope>NUCLEOTIDE SEQUENCE [LARGE SCALE GENOMIC DNA]</scope>
    <source>
        <strain evidence="3">JCM 17460</strain>
    </source>
</reference>
<gene>
    <name evidence="2" type="ORF">GCM10022263_27410</name>
</gene>
<dbReference type="Proteomes" id="UP001500301">
    <property type="component" value="Unassembled WGS sequence"/>
</dbReference>
<keyword evidence="3" id="KW-1185">Reference proteome</keyword>
<dbReference type="EMBL" id="BAABBB010000013">
    <property type="protein sequence ID" value="GAA3538312.1"/>
    <property type="molecule type" value="Genomic_DNA"/>
</dbReference>
<dbReference type="Gene3D" id="1.25.40.10">
    <property type="entry name" value="Tetratricopeptide repeat domain"/>
    <property type="match status" value="1"/>
</dbReference>
<organism evidence="2 3">
    <name type="scientific">Nocardioides daeguensis</name>
    <dbReference type="NCBI Taxonomy" id="908359"/>
    <lineage>
        <taxon>Bacteria</taxon>
        <taxon>Bacillati</taxon>
        <taxon>Actinomycetota</taxon>
        <taxon>Actinomycetes</taxon>
        <taxon>Propionibacteriales</taxon>
        <taxon>Nocardioidaceae</taxon>
        <taxon>Nocardioides</taxon>
    </lineage>
</organism>
<protein>
    <recommendedName>
        <fullName evidence="4">Tetratricopeptide repeat protein</fullName>
    </recommendedName>
</protein>
<proteinExistence type="predicted"/>
<evidence type="ECO:0000256" key="1">
    <source>
        <dbReference type="SAM" id="MobiDB-lite"/>
    </source>
</evidence>
<dbReference type="SUPFAM" id="SSF48452">
    <property type="entry name" value="TPR-like"/>
    <property type="match status" value="1"/>
</dbReference>
<evidence type="ECO:0008006" key="4">
    <source>
        <dbReference type="Google" id="ProtNLM"/>
    </source>
</evidence>
<comment type="caution">
    <text evidence="2">The sequence shown here is derived from an EMBL/GenBank/DDBJ whole genome shotgun (WGS) entry which is preliminary data.</text>
</comment>
<sequence length="167" mass="18735">MGHAVARPARPPLTLGNNHIPGTVEGDMNEMPEIKVLPPIVFPGTTARHEAAYRTAHDFLSRRAPREALQVLEPALEQEPDNRGLRSLRAWAYLMRAQLQKATDELTALVADDPVDVWSRHALGRSLERQSRYDDALPHLRLAAAMTGDPEHEYDVLRVERLAGRLQ</sequence>
<dbReference type="Pfam" id="PF14559">
    <property type="entry name" value="TPR_19"/>
    <property type="match status" value="1"/>
</dbReference>
<name>A0ABP6VMG6_9ACTN</name>
<accession>A0ABP6VMG6</accession>
<evidence type="ECO:0000313" key="3">
    <source>
        <dbReference type="Proteomes" id="UP001500301"/>
    </source>
</evidence>
<feature type="region of interest" description="Disordered" evidence="1">
    <location>
        <begin position="1"/>
        <end position="22"/>
    </location>
</feature>
<evidence type="ECO:0000313" key="2">
    <source>
        <dbReference type="EMBL" id="GAA3538312.1"/>
    </source>
</evidence>
<dbReference type="InterPro" id="IPR011990">
    <property type="entry name" value="TPR-like_helical_dom_sf"/>
</dbReference>